<dbReference type="Pfam" id="PF02527">
    <property type="entry name" value="GidB"/>
    <property type="match status" value="1"/>
</dbReference>
<evidence type="ECO:0000256" key="3">
    <source>
        <dbReference type="ARBA" id="ARBA00022603"/>
    </source>
</evidence>
<comment type="similarity">
    <text evidence="6">Belongs to the methyltransferase superfamily. RNA methyltransferase RsmG family.</text>
</comment>
<dbReference type="SUPFAM" id="SSF53335">
    <property type="entry name" value="S-adenosyl-L-methionine-dependent methyltransferases"/>
    <property type="match status" value="1"/>
</dbReference>
<keyword evidence="4 6" id="KW-0808">Transferase</keyword>
<comment type="subcellular location">
    <subcellularLocation>
        <location evidence="6">Cytoplasm</location>
    </subcellularLocation>
</comment>
<dbReference type="InterPro" id="IPR003682">
    <property type="entry name" value="rRNA_ssu_MeTfrase_G"/>
</dbReference>
<evidence type="ECO:0000313" key="8">
    <source>
        <dbReference type="EMBL" id="ORX04122.1"/>
    </source>
</evidence>
<comment type="function">
    <text evidence="6">Specifically methylates the N7 position of a guanine in 16S rRNA.</text>
</comment>
<dbReference type="GO" id="GO:0005829">
    <property type="term" value="C:cytosol"/>
    <property type="evidence" value="ECO:0007669"/>
    <property type="project" value="TreeGrafter"/>
</dbReference>
<keyword evidence="3 6" id="KW-0489">Methyltransferase</keyword>
<organism evidence="8 9">
    <name type="scientific">Mycolicibacillus trivialis</name>
    <dbReference type="NCBI Taxonomy" id="1798"/>
    <lineage>
        <taxon>Bacteria</taxon>
        <taxon>Bacillati</taxon>
        <taxon>Actinomycetota</taxon>
        <taxon>Actinomycetes</taxon>
        <taxon>Mycobacteriales</taxon>
        <taxon>Mycobacteriaceae</taxon>
        <taxon>Mycolicibacillus</taxon>
    </lineage>
</organism>
<dbReference type="Gene3D" id="3.40.50.150">
    <property type="entry name" value="Vaccinia Virus protein VP39"/>
    <property type="match status" value="1"/>
</dbReference>
<dbReference type="RefSeq" id="WP_085110028.1">
    <property type="nucleotide sequence ID" value="NZ_JACKSN010000137.1"/>
</dbReference>
<feature type="region of interest" description="Disordered" evidence="7">
    <location>
        <begin position="211"/>
        <end position="231"/>
    </location>
</feature>
<evidence type="ECO:0000256" key="7">
    <source>
        <dbReference type="SAM" id="MobiDB-lite"/>
    </source>
</evidence>
<protein>
    <recommendedName>
        <fullName evidence="6">Ribosomal RNA small subunit methyltransferase G</fullName>
        <ecNumber evidence="6">2.1.1.-</ecNumber>
    </recommendedName>
    <alternativeName>
        <fullName evidence="6">16S rRNA 7-methylguanosine methyltransferase</fullName>
        <shortName evidence="6">16S rRNA m7G methyltransferase</shortName>
    </alternativeName>
</protein>
<dbReference type="EC" id="2.1.1.-" evidence="6"/>
<sequence>MKHDEPGEPPEGAVAAFGDRLEIARRYAGLLADAGVQRGLIGPRETGRLWERHLLNCAAPAELLGEGERVVDVGSGAGLPGLVLAIARPDLSVTLVEPLLRRTRFLDEAVEILGLEVAVVRGRAEEPAVRQEVGGADAVVSRAVAGLDRLTRWSLPLLREGGRMIALKGERAADEVAEHRRGMIGLGAVDVRVKKCGVAFLEVPATVVVAERGQHKPPRRRPGRTQGRRAR</sequence>
<dbReference type="NCBIfam" id="TIGR00138">
    <property type="entry name" value="rsmG_gidB"/>
    <property type="match status" value="1"/>
</dbReference>
<keyword evidence="9" id="KW-1185">Reference proteome</keyword>
<dbReference type="PIRSF" id="PIRSF003078">
    <property type="entry name" value="GidB"/>
    <property type="match status" value="1"/>
</dbReference>
<evidence type="ECO:0000256" key="1">
    <source>
        <dbReference type="ARBA" id="ARBA00022490"/>
    </source>
</evidence>
<dbReference type="GO" id="GO:0070043">
    <property type="term" value="F:rRNA (guanine-N7-)-methyltransferase activity"/>
    <property type="evidence" value="ECO:0007669"/>
    <property type="project" value="UniProtKB-UniRule"/>
</dbReference>
<name>A0A1X2EK01_9MYCO</name>
<reference evidence="8 9" key="1">
    <citation type="submission" date="2016-01" db="EMBL/GenBank/DDBJ databases">
        <title>The new phylogeny of the genus Mycobacterium.</title>
        <authorList>
            <person name="Tarcisio F."/>
            <person name="Conor M."/>
            <person name="Antonella G."/>
            <person name="Elisabetta G."/>
            <person name="Giulia F.S."/>
            <person name="Sara T."/>
            <person name="Anna F."/>
            <person name="Clotilde B."/>
            <person name="Roberto B."/>
            <person name="Veronica D.S."/>
            <person name="Fabio R."/>
            <person name="Monica P."/>
            <person name="Olivier J."/>
            <person name="Enrico T."/>
            <person name="Nicola S."/>
        </authorList>
    </citation>
    <scope>NUCLEOTIDE SEQUENCE [LARGE SCALE GENOMIC DNA]</scope>
    <source>
        <strain evidence="8 9">DSM 44153</strain>
    </source>
</reference>
<accession>A0A1X2EK01</accession>
<evidence type="ECO:0000256" key="4">
    <source>
        <dbReference type="ARBA" id="ARBA00022679"/>
    </source>
</evidence>
<feature type="binding site" evidence="6">
    <location>
        <position position="74"/>
    </location>
    <ligand>
        <name>S-adenosyl-L-methionine</name>
        <dbReference type="ChEBI" id="CHEBI:59789"/>
    </ligand>
</feature>
<feature type="compositionally biased region" description="Basic residues" evidence="7">
    <location>
        <begin position="215"/>
        <end position="231"/>
    </location>
</feature>
<dbReference type="STRING" id="1798.AWC30_10090"/>
<dbReference type="PANTHER" id="PTHR31760">
    <property type="entry name" value="S-ADENOSYL-L-METHIONINE-DEPENDENT METHYLTRANSFERASES SUPERFAMILY PROTEIN"/>
    <property type="match status" value="1"/>
</dbReference>
<feature type="binding site" evidence="6">
    <location>
        <position position="142"/>
    </location>
    <ligand>
        <name>S-adenosyl-L-methionine</name>
        <dbReference type="ChEBI" id="CHEBI:59789"/>
    </ligand>
</feature>
<dbReference type="OrthoDB" id="9808773at2"/>
<evidence type="ECO:0000256" key="2">
    <source>
        <dbReference type="ARBA" id="ARBA00022552"/>
    </source>
</evidence>
<dbReference type="EMBL" id="LQPZ01000025">
    <property type="protein sequence ID" value="ORX04122.1"/>
    <property type="molecule type" value="Genomic_DNA"/>
</dbReference>
<dbReference type="Proteomes" id="UP000193090">
    <property type="component" value="Unassembled WGS sequence"/>
</dbReference>
<comment type="caution">
    <text evidence="6">Lacks conserved residue(s) required for the propagation of feature annotation.</text>
</comment>
<keyword evidence="2 6" id="KW-0698">rRNA processing</keyword>
<dbReference type="CDD" id="cd02440">
    <property type="entry name" value="AdoMet_MTases"/>
    <property type="match status" value="1"/>
</dbReference>
<evidence type="ECO:0000313" key="9">
    <source>
        <dbReference type="Proteomes" id="UP000193090"/>
    </source>
</evidence>
<dbReference type="PANTHER" id="PTHR31760:SF0">
    <property type="entry name" value="S-ADENOSYL-L-METHIONINE-DEPENDENT METHYLTRANSFERASES SUPERFAMILY PROTEIN"/>
    <property type="match status" value="1"/>
</dbReference>
<keyword evidence="1 6" id="KW-0963">Cytoplasm</keyword>
<dbReference type="HAMAP" id="MF_00074">
    <property type="entry name" value="16SrRNA_methyltr_G"/>
    <property type="match status" value="1"/>
</dbReference>
<gene>
    <name evidence="6" type="primary">rsmG</name>
    <name evidence="8" type="ORF">AWC30_10090</name>
</gene>
<evidence type="ECO:0000256" key="6">
    <source>
        <dbReference type="HAMAP-Rule" id="MF_00074"/>
    </source>
</evidence>
<proteinExistence type="inferred from homology"/>
<feature type="binding site" evidence="6">
    <location>
        <begin position="124"/>
        <end position="125"/>
    </location>
    <ligand>
        <name>S-adenosyl-L-methionine</name>
        <dbReference type="ChEBI" id="CHEBI:59789"/>
    </ligand>
</feature>
<feature type="binding site" evidence="6">
    <location>
        <position position="79"/>
    </location>
    <ligand>
        <name>S-adenosyl-L-methionine</name>
        <dbReference type="ChEBI" id="CHEBI:59789"/>
    </ligand>
</feature>
<dbReference type="AlphaFoldDB" id="A0A1X2EK01"/>
<dbReference type="InterPro" id="IPR029063">
    <property type="entry name" value="SAM-dependent_MTases_sf"/>
</dbReference>
<comment type="caution">
    <text evidence="8">The sequence shown here is derived from an EMBL/GenBank/DDBJ whole genome shotgun (WGS) entry which is preliminary data.</text>
</comment>
<keyword evidence="5 6" id="KW-0949">S-adenosyl-L-methionine</keyword>
<evidence type="ECO:0000256" key="5">
    <source>
        <dbReference type="ARBA" id="ARBA00022691"/>
    </source>
</evidence>